<dbReference type="GO" id="GO:0008017">
    <property type="term" value="F:microtubule binding"/>
    <property type="evidence" value="ECO:0007669"/>
    <property type="project" value="InterPro"/>
</dbReference>
<feature type="region of interest" description="Disordered" evidence="8">
    <location>
        <begin position="2377"/>
        <end position="2417"/>
    </location>
</feature>
<feature type="binding site" evidence="6">
    <location>
        <begin position="100"/>
        <end position="107"/>
    </location>
    <ligand>
        <name>ATP</name>
        <dbReference type="ChEBI" id="CHEBI:30616"/>
    </ligand>
</feature>
<dbReference type="InterPro" id="IPR027417">
    <property type="entry name" value="P-loop_NTPase"/>
</dbReference>
<name>A0A9N9BNJ7_FUNMO</name>
<feature type="coiled-coil region" evidence="7">
    <location>
        <begin position="1029"/>
        <end position="1074"/>
    </location>
</feature>
<evidence type="ECO:0000256" key="4">
    <source>
        <dbReference type="ARBA" id="ARBA00022840"/>
    </source>
</evidence>
<evidence type="ECO:0000256" key="8">
    <source>
        <dbReference type="SAM" id="MobiDB-lite"/>
    </source>
</evidence>
<evidence type="ECO:0000256" key="3">
    <source>
        <dbReference type="ARBA" id="ARBA00022741"/>
    </source>
</evidence>
<dbReference type="GO" id="GO:0005875">
    <property type="term" value="C:microtubule associated complex"/>
    <property type="evidence" value="ECO:0007669"/>
    <property type="project" value="TreeGrafter"/>
</dbReference>
<feature type="coiled-coil region" evidence="7">
    <location>
        <begin position="605"/>
        <end position="732"/>
    </location>
</feature>
<feature type="coiled-coil region" evidence="7">
    <location>
        <begin position="1250"/>
        <end position="1384"/>
    </location>
</feature>
<evidence type="ECO:0000256" key="6">
    <source>
        <dbReference type="PROSITE-ProRule" id="PRU00283"/>
    </source>
</evidence>
<evidence type="ECO:0000313" key="11">
    <source>
        <dbReference type="Proteomes" id="UP000789375"/>
    </source>
</evidence>
<feature type="region of interest" description="Disordered" evidence="8">
    <location>
        <begin position="227"/>
        <end position="267"/>
    </location>
</feature>
<dbReference type="PROSITE" id="PS00411">
    <property type="entry name" value="KINESIN_MOTOR_1"/>
    <property type="match status" value="1"/>
</dbReference>
<feature type="coiled-coil region" evidence="7">
    <location>
        <begin position="2079"/>
        <end position="2226"/>
    </location>
</feature>
<feature type="compositionally biased region" description="Basic and acidic residues" evidence="8">
    <location>
        <begin position="1087"/>
        <end position="1102"/>
    </location>
</feature>
<dbReference type="Pfam" id="PF00225">
    <property type="entry name" value="Kinesin"/>
    <property type="match status" value="1"/>
</dbReference>
<feature type="compositionally biased region" description="Polar residues" evidence="8">
    <location>
        <begin position="1076"/>
        <end position="1086"/>
    </location>
</feature>
<dbReference type="PANTHER" id="PTHR47969">
    <property type="entry name" value="CHROMOSOME-ASSOCIATED KINESIN KIF4A-RELATED"/>
    <property type="match status" value="1"/>
</dbReference>
<evidence type="ECO:0000259" key="9">
    <source>
        <dbReference type="PROSITE" id="PS50067"/>
    </source>
</evidence>
<proteinExistence type="inferred from homology"/>
<comment type="similarity">
    <text evidence="6">Belongs to the TRAFAC class myosin-kinesin ATPase superfamily. Kinesin family.</text>
</comment>
<feature type="compositionally biased region" description="Pro residues" evidence="8">
    <location>
        <begin position="2377"/>
        <end position="2386"/>
    </location>
</feature>
<dbReference type="GO" id="GO:0007018">
    <property type="term" value="P:microtubule-based movement"/>
    <property type="evidence" value="ECO:0007669"/>
    <property type="project" value="InterPro"/>
</dbReference>
<feature type="coiled-coil region" evidence="7">
    <location>
        <begin position="2293"/>
        <end position="2320"/>
    </location>
</feature>
<feature type="coiled-coil region" evidence="7">
    <location>
        <begin position="2423"/>
        <end position="2548"/>
    </location>
</feature>
<dbReference type="Gene3D" id="3.40.850.10">
    <property type="entry name" value="Kinesin motor domain"/>
    <property type="match status" value="1"/>
</dbReference>
<sequence length="2552" mass="291347">MAADKGSEKTSVQVALRIRPITNEDTANLPTRFQRQILTTSPHIPNQVVVQGQNDKKPQTFSFDHVFGPDTKQKEVFEKAVLNLVDKFLEGYNVTILAYGQTSSGKTHTMGTVDNSSILPDYKGIIPRAMSTLFSTINAAQYKTRKFAIKVSFVEIYNEDLIDLLGEQICGESKPQVMVREDSKGNILWSGLQEIRVHSVDEVGATDMNSQSSRSHAIFSVVMSQQKGSNASGSPMSPTNGNPRSFSRLSGSRPSSRSQMRMSSRDDVENMTVTSKFHFVDLAGSERLKRTSAIGDRAKEGISINSGLLALGNVISALGDPLKAKHTTHIPYRDSKLTRLLQDSLGGNAQTLMIACVSPTEYNLNETINTLKYANRARNIKNSAIVNQEETGWTDLEHLQSLVMKLRSEIKALKSANPNSENVYDDMYQSESGRSTPVHFQKGDGFKRSSLNTFTTASIKATLKHNKDIELLEEQLLDLQRSYSELSQKYAITTAELAMHQDNDAALLMKEHQLGVIKEEEEDSAEFRKAAEPVIEEYEKSISTLESQLALSHAALSHTETLMQDREGKLEFAVQINEQNINLINDFKKKISNLSERESTSEQYIKELEVRLEKYANQQKGDQELINELKSNIAHLKTSEANSECYITNLETRLESCDQQVEKFTQVVEKLEKRLQQRDEAYLELESKMKASYSEEEMKLLRDEIEERDHRILQLEKKVDDLVHELELLKRLKGKEGADESSNLISLIKMTNSSESSASKQEKLIILSLEEKLEELHKVHEQTVNEFNEIKNKYEGCLQEIHELQSQLTEVKLNHSDLFDSDPSSPMTPSTPLSNSVRMSLPPACIHKEGNKEALAFVNAMVASRQKTHRRVRSLAPEIIDKEKKDLTHEAIVKKLQNEIQQLESLHQDKAGGLEIFKHEFARLEMTHRETLEVVQELREEIKRRDALAQLEVMSVITSDGDISGVTSEIDEHEIVHRLREEVENLREERSRILESISERENDVRKKGSQVVNLVSNIRELREQLFLALERDQKKSDEENEENKKFINELQIKVKDLEQQLEREQEEHLHCEVSNIVNEPNELENSNNKRLEHGQEPQQRPEEVDDEIIGLKSKAEKLQAEIEAKSHTIAVLLLPTVERDTIRKFETELHETKQAYHEALEISNSKQTSDELEQNVNENLKELGDKVKYLENQLSKAKESQCQTPRNSIKFKMDPQKTVEILQENLATLKQEICSKFDKAQHSINDQGLIAELQSQLEKLNSDIKEKYELIETLKKDLADKSVIQQKLREKEAESSSLRLQLSEVKNRDEEMQNQIKQLQIELEKIETHNIDNEALKSELEGVRKELKNSKEKESFAFERLKMLDAEETKIRQEMKRLRNIELLQKERITVLESRLSRNSYGLFDGDTARLKSELISAKETEMLQKNTIADLESKLEKSVMEYTSLQTKIDYIKSKALVNHNHILERENQLAKNEDSEKVKQLKEEIESLRAQETEQLEKIETLENQLSIMQRKNDVSTLKDELSSLKDIKSNFEKTIQDLEFKLSIAQKEAEKLQLVKEEIKLLKVLESEQKSNIDQLQAQLQEKTLAKDSVIKELDILKKDFGSQKELVVKLEGELKNVREELGIATEINDASSKKLEDLSKMLKVTLLERDTEEKKSKDLESKVEQLKISKIAEAKEITTLQDQLTKSKFEMEKQNELLAKLGEQMMNIEKEREQHALRIEELNETIKFKEAEQKEAVSTLESIIINLQMQLVETENSSQVDAKTIKRLGDQLATVETQLEKAKASDRKRAQIINEFEGKLKITNCTLNEKEQLLSTQVSLIQELEEIAVKTQMGLTDARKSEAIASKRAKELEVRLDEFQSKYEGNISSLNDNLNKIKNELREVRSSKARQAELIETLKAQLQEAEIIRDREMSKLQKANVEIATLKEQCDQLKSQINDANTLQNYKNIDSSIVEDLTKQLETARAESITYRDRVEELENMTKQLESDKKGQVKTNADLLQQVEQLQKKLESLTEEFLDSAAKQEDADMLSNDQKDRITDLENALAEVKKIKTNHSITFNEGITNQDDGSIKLSFAKLAEVNESLNKTNENLTTKILQAQIRMNALSQKIKQLESELLNIRLFEKNVSNDSVSNDGESVRDLKEKIRELEAEKEGLERNNSAFREERIKLDQKIESLLRQLETAGNGGNGTASQLSELNNKIIELENEVSSLKQKSDSDSAEMKGEISRLLEINEKLGKQCQKNEIKNHVKSVVQRSSSMPPHELEHISPKVKDRPRITSLDGSIQTKLSQQECTIIEQENIIKTLKERIFELETRTDDESLYEVSLTSGMLATDLEAVGGFRLSTMSSNFSDIVKKKNMKPNAVAAIANLPITPPPTPPPSHSLLSSIGHGTISPPPRNANSPRPDSRTGFDFSNAQAAEFTVEIQKLHRRIAKMEGESLESKHLIDTLESSLTENETNLRVAKQQLQILQREKMDLSDQIKKLKLELDEMTNLYEDAKSSVQKEKQVIETVLEEERKAKECAEKARRQLETRMEELMAKKSKFMCF</sequence>
<dbReference type="Proteomes" id="UP000789375">
    <property type="component" value="Unassembled WGS sequence"/>
</dbReference>
<feature type="region of interest" description="Disordered" evidence="8">
    <location>
        <begin position="1076"/>
        <end position="1103"/>
    </location>
</feature>
<feature type="compositionally biased region" description="Low complexity" evidence="8">
    <location>
        <begin position="2387"/>
        <end position="2396"/>
    </location>
</feature>
<protein>
    <submittedName>
        <fullName evidence="10">1287_t:CDS:1</fullName>
    </submittedName>
</protein>
<comment type="caution">
    <text evidence="10">The sequence shown here is derived from an EMBL/GenBank/DDBJ whole genome shotgun (WGS) entry which is preliminary data.</text>
</comment>
<dbReference type="SUPFAM" id="SSF52540">
    <property type="entry name" value="P-loop containing nucleoside triphosphate hydrolases"/>
    <property type="match status" value="1"/>
</dbReference>
<comment type="subcellular location">
    <subcellularLocation>
        <location evidence="1">Cytoplasm</location>
    </subcellularLocation>
</comment>
<keyword evidence="2" id="KW-0963">Cytoplasm</keyword>
<organism evidence="10 11">
    <name type="scientific">Funneliformis mosseae</name>
    <name type="common">Endomycorrhizal fungus</name>
    <name type="synonym">Glomus mosseae</name>
    <dbReference type="NCBI Taxonomy" id="27381"/>
    <lineage>
        <taxon>Eukaryota</taxon>
        <taxon>Fungi</taxon>
        <taxon>Fungi incertae sedis</taxon>
        <taxon>Mucoromycota</taxon>
        <taxon>Glomeromycotina</taxon>
        <taxon>Glomeromycetes</taxon>
        <taxon>Glomerales</taxon>
        <taxon>Glomeraceae</taxon>
        <taxon>Funneliformis</taxon>
    </lineage>
</organism>
<feature type="domain" description="Kinesin motor" evidence="9">
    <location>
        <begin position="11"/>
        <end position="380"/>
    </location>
</feature>
<dbReference type="PANTHER" id="PTHR47969:SF15">
    <property type="entry name" value="CHROMOSOME-ASSOCIATED KINESIN KIF4A-RELATED"/>
    <property type="match status" value="1"/>
</dbReference>
<feature type="coiled-coil region" evidence="7">
    <location>
        <begin position="1162"/>
        <end position="1200"/>
    </location>
</feature>
<keyword evidence="11" id="KW-1185">Reference proteome</keyword>
<keyword evidence="3 6" id="KW-0547">Nucleotide-binding</keyword>
<keyword evidence="4 6" id="KW-0067">ATP-binding</keyword>
<gene>
    <name evidence="10" type="ORF">FMOSSE_LOCUS7534</name>
</gene>
<feature type="compositionally biased region" description="Low complexity" evidence="8">
    <location>
        <begin position="244"/>
        <end position="262"/>
    </location>
</feature>
<dbReference type="InterPro" id="IPR001752">
    <property type="entry name" value="Kinesin_motor_dom"/>
</dbReference>
<keyword evidence="6" id="KW-0505">Motor protein</keyword>
<feature type="coiled-coil region" evidence="7">
    <location>
        <begin position="1473"/>
        <end position="1596"/>
    </location>
</feature>
<dbReference type="GO" id="GO:0051231">
    <property type="term" value="P:spindle elongation"/>
    <property type="evidence" value="ECO:0007669"/>
    <property type="project" value="TreeGrafter"/>
</dbReference>
<dbReference type="GO" id="GO:0003777">
    <property type="term" value="F:microtubule motor activity"/>
    <property type="evidence" value="ECO:0007669"/>
    <property type="project" value="InterPro"/>
</dbReference>
<feature type="coiled-coil region" evidence="7">
    <location>
        <begin position="1653"/>
        <end position="1743"/>
    </location>
</feature>
<feature type="compositionally biased region" description="Polar residues" evidence="8">
    <location>
        <begin position="227"/>
        <end position="243"/>
    </location>
</feature>
<dbReference type="InterPro" id="IPR036961">
    <property type="entry name" value="Kinesin_motor_dom_sf"/>
</dbReference>
<dbReference type="PROSITE" id="PS50067">
    <property type="entry name" value="KINESIN_MOTOR_2"/>
    <property type="match status" value="1"/>
</dbReference>
<reference evidence="10" key="1">
    <citation type="submission" date="2021-06" db="EMBL/GenBank/DDBJ databases">
        <authorList>
            <person name="Kallberg Y."/>
            <person name="Tangrot J."/>
            <person name="Rosling A."/>
        </authorList>
    </citation>
    <scope>NUCLEOTIDE SEQUENCE</scope>
    <source>
        <strain evidence="10">87-6 pot B 2015</strain>
    </source>
</reference>
<dbReference type="EMBL" id="CAJVPP010001781">
    <property type="protein sequence ID" value="CAG8572618.1"/>
    <property type="molecule type" value="Genomic_DNA"/>
</dbReference>
<dbReference type="InterPro" id="IPR019821">
    <property type="entry name" value="Kinesin_motor_CS"/>
</dbReference>
<dbReference type="PRINTS" id="PR00380">
    <property type="entry name" value="KINESINHEAVY"/>
</dbReference>
<feature type="coiled-coil region" evidence="7">
    <location>
        <begin position="766"/>
        <end position="814"/>
    </location>
</feature>
<evidence type="ECO:0000256" key="5">
    <source>
        <dbReference type="ARBA" id="ARBA00023054"/>
    </source>
</evidence>
<evidence type="ECO:0000256" key="1">
    <source>
        <dbReference type="ARBA" id="ARBA00004496"/>
    </source>
</evidence>
<dbReference type="SMART" id="SM00129">
    <property type="entry name" value="KISc"/>
    <property type="match status" value="1"/>
</dbReference>
<feature type="coiled-coil region" evidence="7">
    <location>
        <begin position="1846"/>
        <end position="2055"/>
    </location>
</feature>
<feature type="coiled-coil region" evidence="7">
    <location>
        <begin position="976"/>
        <end position="1003"/>
    </location>
</feature>
<evidence type="ECO:0000313" key="10">
    <source>
        <dbReference type="EMBL" id="CAG8572618.1"/>
    </source>
</evidence>
<dbReference type="InterPro" id="IPR027640">
    <property type="entry name" value="Kinesin-like_fam"/>
</dbReference>
<dbReference type="GO" id="GO:0007052">
    <property type="term" value="P:mitotic spindle organization"/>
    <property type="evidence" value="ECO:0007669"/>
    <property type="project" value="TreeGrafter"/>
</dbReference>
<dbReference type="GO" id="GO:0005524">
    <property type="term" value="F:ATP binding"/>
    <property type="evidence" value="ECO:0007669"/>
    <property type="project" value="UniProtKB-UniRule"/>
</dbReference>
<keyword evidence="5 7" id="KW-0175">Coiled coil</keyword>
<dbReference type="GO" id="GO:0005737">
    <property type="term" value="C:cytoplasm"/>
    <property type="evidence" value="ECO:0007669"/>
    <property type="project" value="UniProtKB-SubCell"/>
</dbReference>
<accession>A0A9N9BNJ7</accession>
<evidence type="ECO:0000256" key="7">
    <source>
        <dbReference type="SAM" id="Coils"/>
    </source>
</evidence>
<evidence type="ECO:0000256" key="2">
    <source>
        <dbReference type="ARBA" id="ARBA00022490"/>
    </source>
</evidence>